<dbReference type="SMART" id="SM01162">
    <property type="entry name" value="DUF1771"/>
    <property type="match status" value="1"/>
</dbReference>
<dbReference type="InterPro" id="IPR036063">
    <property type="entry name" value="Smr_dom_sf"/>
</dbReference>
<dbReference type="OrthoDB" id="3231855at2759"/>
<organism evidence="3 4">
    <name type="scientific">Artemisia annua</name>
    <name type="common">Sweet wormwood</name>
    <dbReference type="NCBI Taxonomy" id="35608"/>
    <lineage>
        <taxon>Eukaryota</taxon>
        <taxon>Viridiplantae</taxon>
        <taxon>Streptophyta</taxon>
        <taxon>Embryophyta</taxon>
        <taxon>Tracheophyta</taxon>
        <taxon>Spermatophyta</taxon>
        <taxon>Magnoliopsida</taxon>
        <taxon>eudicotyledons</taxon>
        <taxon>Gunneridae</taxon>
        <taxon>Pentapetalae</taxon>
        <taxon>asterids</taxon>
        <taxon>campanulids</taxon>
        <taxon>Asterales</taxon>
        <taxon>Asteraceae</taxon>
        <taxon>Asteroideae</taxon>
        <taxon>Anthemideae</taxon>
        <taxon>Artemisiinae</taxon>
        <taxon>Artemisia</taxon>
    </lineage>
</organism>
<name>A0A2U1L3F3_ARTAN</name>
<accession>A0A2U1L3F3</accession>
<protein>
    <recommendedName>
        <fullName evidence="2">Smr domain-containing protein</fullName>
    </recommendedName>
</protein>
<sequence>MSRRAAKTPGWAAFDPKKQQKQVTYNETDNDPFPPIASTLHHCQNSSRNGDLTGKSFSSVLTYSASFPNIIASEDTHSPLMEYSHSRQMTSKYVENIVPQIYEKLKVLHPWANENLVEDIVAAVDNDVDKASTLLSDMAPPGRLQEKKEAEFVDNIEEVRLDNSMIENKGLCVENSAKEPIHDNVTLRLLMDMSMVPVEPEWEDDDVYLVHRKEAIRAMRSASRHSKAATDAYEKGDHVAAQEFSRKAQQEWSNAEKLHANAAKEILAIRNCENDDWTLDLHGLHATEAVQVLLEHLLKLESQVSGTYLLKPDKTKESVSQDTGKSDRQQQLSRSRLLEVITGKGNHSRGAAALPVAVKSFLSEKGYYYYEARTGVITVQPKFRRMSAALSNAL</sequence>
<gene>
    <name evidence="3" type="ORF">CTI12_AA534870</name>
</gene>
<feature type="domain" description="Smr" evidence="2">
    <location>
        <begin position="279"/>
        <end position="382"/>
    </location>
</feature>
<dbReference type="EMBL" id="PKPP01011779">
    <property type="protein sequence ID" value="PWA43527.1"/>
    <property type="molecule type" value="Genomic_DNA"/>
</dbReference>
<evidence type="ECO:0000256" key="1">
    <source>
        <dbReference type="SAM" id="MobiDB-lite"/>
    </source>
</evidence>
<keyword evidence="4" id="KW-1185">Reference proteome</keyword>
<dbReference type="InterPro" id="IPR013899">
    <property type="entry name" value="DUF1771"/>
</dbReference>
<dbReference type="InterPro" id="IPR002625">
    <property type="entry name" value="Smr_dom"/>
</dbReference>
<dbReference type="Proteomes" id="UP000245207">
    <property type="component" value="Unassembled WGS sequence"/>
</dbReference>
<dbReference type="SUPFAM" id="SSF160443">
    <property type="entry name" value="SMR domain-like"/>
    <property type="match status" value="1"/>
</dbReference>
<dbReference type="STRING" id="35608.A0A2U1L3F3"/>
<dbReference type="AlphaFoldDB" id="A0A2U1L3F3"/>
<evidence type="ECO:0000313" key="3">
    <source>
        <dbReference type="EMBL" id="PWA43527.1"/>
    </source>
</evidence>
<dbReference type="PANTHER" id="PTHR47812:SF2">
    <property type="entry name" value="SMR (SMALL MUTS RELATED) DOMAIN-CONTAINING PROTEIN"/>
    <property type="match status" value="1"/>
</dbReference>
<dbReference type="SMART" id="SM00463">
    <property type="entry name" value="SMR"/>
    <property type="match status" value="1"/>
</dbReference>
<feature type="region of interest" description="Disordered" evidence="1">
    <location>
        <begin position="1"/>
        <end position="26"/>
    </location>
</feature>
<dbReference type="PROSITE" id="PS50828">
    <property type="entry name" value="SMR"/>
    <property type="match status" value="1"/>
</dbReference>
<reference evidence="3 4" key="1">
    <citation type="journal article" date="2018" name="Mol. Plant">
        <title>The genome of Artemisia annua provides insight into the evolution of Asteraceae family and artemisinin biosynthesis.</title>
        <authorList>
            <person name="Shen Q."/>
            <person name="Zhang L."/>
            <person name="Liao Z."/>
            <person name="Wang S."/>
            <person name="Yan T."/>
            <person name="Shi P."/>
            <person name="Liu M."/>
            <person name="Fu X."/>
            <person name="Pan Q."/>
            <person name="Wang Y."/>
            <person name="Lv Z."/>
            <person name="Lu X."/>
            <person name="Zhang F."/>
            <person name="Jiang W."/>
            <person name="Ma Y."/>
            <person name="Chen M."/>
            <person name="Hao X."/>
            <person name="Li L."/>
            <person name="Tang Y."/>
            <person name="Lv G."/>
            <person name="Zhou Y."/>
            <person name="Sun X."/>
            <person name="Brodelius P.E."/>
            <person name="Rose J.K.C."/>
            <person name="Tang K."/>
        </authorList>
    </citation>
    <scope>NUCLEOTIDE SEQUENCE [LARGE SCALE GENOMIC DNA]</scope>
    <source>
        <strain evidence="4">cv. Huhao1</strain>
        <tissue evidence="3">Leaf</tissue>
    </source>
</reference>
<dbReference type="Pfam" id="PF08590">
    <property type="entry name" value="DUF1771"/>
    <property type="match status" value="1"/>
</dbReference>
<comment type="caution">
    <text evidence="3">The sequence shown here is derived from an EMBL/GenBank/DDBJ whole genome shotgun (WGS) entry which is preliminary data.</text>
</comment>
<proteinExistence type="predicted"/>
<evidence type="ECO:0000313" key="4">
    <source>
        <dbReference type="Proteomes" id="UP000245207"/>
    </source>
</evidence>
<dbReference type="Gene3D" id="3.30.1370.110">
    <property type="match status" value="1"/>
</dbReference>
<dbReference type="PANTHER" id="PTHR47812">
    <property type="entry name" value="SMR (SMALL MUTS RELATED) DOMAIN-CONTAINING PROTEIN"/>
    <property type="match status" value="1"/>
</dbReference>
<evidence type="ECO:0000259" key="2">
    <source>
        <dbReference type="PROSITE" id="PS50828"/>
    </source>
</evidence>